<keyword evidence="3" id="KW-1185">Reference proteome</keyword>
<dbReference type="RefSeq" id="YP_009666329.1">
    <property type="nucleotide sequence ID" value="NC_043507.1"/>
</dbReference>
<dbReference type="Proteomes" id="UP000288736">
    <property type="component" value="Genome"/>
</dbReference>
<dbReference type="GeneID" id="41324495"/>
<accession>A0A126D3P5</accession>
<proteinExistence type="predicted"/>
<keyword evidence="2" id="KW-0645">Protease</keyword>
<feature type="compositionally biased region" description="Basic and acidic residues" evidence="1">
    <location>
        <begin position="638"/>
        <end position="653"/>
    </location>
</feature>
<reference evidence="2 3" key="1">
    <citation type="submission" date="2014-02" db="EMBL/GenBank/DDBJ databases">
        <title>Molecular characterization of a trisegmented chrysovirus isolated from Persea americana.</title>
        <authorList>
            <person name="Villanueva F."/>
            <person name="Valverde R.A."/>
            <person name="Navas-Castillo J."/>
        </authorList>
    </citation>
    <scope>NUCLEOTIDE SEQUENCE [LARGE SCALE GENOMIC DNA]</scope>
</reference>
<feature type="region of interest" description="Disordered" evidence="1">
    <location>
        <begin position="628"/>
        <end position="660"/>
    </location>
</feature>
<dbReference type="GO" id="GO:0008233">
    <property type="term" value="F:peptidase activity"/>
    <property type="evidence" value="ECO:0007669"/>
    <property type="project" value="UniProtKB-KW"/>
</dbReference>
<keyword evidence="2" id="KW-0378">Hydrolase</keyword>
<protein>
    <submittedName>
        <fullName evidence="2">Putative protease</fullName>
    </submittedName>
</protein>
<evidence type="ECO:0000313" key="2">
    <source>
        <dbReference type="EMBL" id="AJA37500.1"/>
    </source>
</evidence>
<organism evidence="2 3">
    <name type="scientific">Persea americana chrysovirus</name>
    <dbReference type="NCBI Taxonomy" id="1587509"/>
    <lineage>
        <taxon>Viruses</taxon>
        <taxon>Riboviria</taxon>
        <taxon>Orthornavirae</taxon>
        <taxon>Duplornaviricota</taxon>
        <taxon>Chrymotiviricetes</taxon>
        <taxon>Ghabrivirales</taxon>
        <taxon>Alphatotivirineae</taxon>
        <taxon>Chrysoviridae</taxon>
        <taxon>Alphachrysovirus</taxon>
        <taxon>Alphachrysovirus perseae</taxon>
    </lineage>
</organism>
<sequence>MAGGIVTMNFEEMKDSMPQVNHISRIQDRIRETLTSAGKKYNGQELDGMLYPPNERVIIATHKGPMLAKFDAAKPQMEVRYEIKKTSGSGKGSLAGKRAVDMNWFKKGGRLYLDPISGRGGQESVGWSDVGIDSSKSGSIYSSISEWLPQMGLTEVDAVSMGGLLDALSGKEDYTMLFVKGVLILRTLCVKYSVAEAKIGGASRLPEYVAGDKRKKIGQIGAKECTIDIDRLSEKEMLVAMMSSMEYPSILCAESGVPCVYSRISIAKCDVTFVGKEGHKINKVMPTPERWWKAMIGLASKLGAVDDLIKAFRVTRGLGSWIDGLDILGVEEFGMSIDVPPTRGCRSVLMDSNLTRLDRVEKPSNLACSLGELVCDWAAGLEMRNLLVHISDEFGLANHELNRNVTNLEGCSVGDSLMREAGIMDYGRDNVFYNKMCERVSSGVKFIGNSDIKDVIRLVGKKMMESSSNKKVKEEMSEFKNLAFTAYFGSVWSENCTKVVGNEGKINSRTWGATSRSRSEVYELRCWLDMYGLSEKVLTLCGYNAVQKMGLEAISQNTMSRIEGANGVYTEVYREVNWKSIYEARVGSETLEKDRLEFMKTYLGMEDECEEVEKEVVVRTVPVVETEGETPFRGSLGGRREVPVEDDGERKEDGEEEGIPDVTRTVKATPKKTVVKPVRRRVVLETFSSSGVSGFVREVSTNGANMKVRKTPPDGYCVAHAIAEGLADIGVKTSSKEMIEWLQKETESPNWFEVETAAYATQKLGVGVVIYDRVRNKLLGIGTKGRGSDSIIGITYDGNHCDVLTRGICDYVVPQVGDVVEQPIDDMREILKALFSG</sequence>
<dbReference type="GO" id="GO:0006508">
    <property type="term" value="P:proteolysis"/>
    <property type="evidence" value="ECO:0007669"/>
    <property type="project" value="UniProtKB-KW"/>
</dbReference>
<evidence type="ECO:0000313" key="3">
    <source>
        <dbReference type="Proteomes" id="UP000288736"/>
    </source>
</evidence>
<dbReference type="KEGG" id="vg:41324495"/>
<dbReference type="EMBL" id="KJ418376">
    <property type="protein sequence ID" value="AJA37500.1"/>
    <property type="molecule type" value="Genomic_RNA"/>
</dbReference>
<name>A0A126D3P5_9VIRU</name>
<evidence type="ECO:0000256" key="1">
    <source>
        <dbReference type="SAM" id="MobiDB-lite"/>
    </source>
</evidence>